<dbReference type="SUPFAM" id="SSF55961">
    <property type="entry name" value="Bet v1-like"/>
    <property type="match status" value="1"/>
</dbReference>
<evidence type="ECO:0000259" key="1">
    <source>
        <dbReference type="Pfam" id="PF03364"/>
    </source>
</evidence>
<accession>A0A916T5A6</accession>
<dbReference type="EMBL" id="BMGC01000011">
    <property type="protein sequence ID" value="GGB31120.1"/>
    <property type="molecule type" value="Genomic_DNA"/>
</dbReference>
<dbReference type="Gene3D" id="3.30.530.20">
    <property type="match status" value="1"/>
</dbReference>
<proteinExistence type="predicted"/>
<sequence>MTSSWSLPYSRDVVFDALADADSYRLWWPQVREVRRLDETHGTARLRALIPMALHITLTQRVNDAVRGELRADLTGDLVGWTSWHIHGDNRTARAEFAQEAYLVKKGVPTWSVHAARPILVANHRSMMWSGRRGLIRHLAGS</sequence>
<dbReference type="InterPro" id="IPR023393">
    <property type="entry name" value="START-like_dom_sf"/>
</dbReference>
<protein>
    <submittedName>
        <fullName evidence="2">Polyketide cyclase</fullName>
    </submittedName>
</protein>
<organism evidence="2 3">
    <name type="scientific">Gordonia jinhuaensis</name>
    <dbReference type="NCBI Taxonomy" id="1517702"/>
    <lineage>
        <taxon>Bacteria</taxon>
        <taxon>Bacillati</taxon>
        <taxon>Actinomycetota</taxon>
        <taxon>Actinomycetes</taxon>
        <taxon>Mycobacteriales</taxon>
        <taxon>Gordoniaceae</taxon>
        <taxon>Gordonia</taxon>
    </lineage>
</organism>
<dbReference type="AlphaFoldDB" id="A0A916T5A6"/>
<comment type="caution">
    <text evidence="2">The sequence shown here is derived from an EMBL/GenBank/DDBJ whole genome shotgun (WGS) entry which is preliminary data.</text>
</comment>
<evidence type="ECO:0000313" key="3">
    <source>
        <dbReference type="Proteomes" id="UP000621454"/>
    </source>
</evidence>
<keyword evidence="3" id="KW-1185">Reference proteome</keyword>
<dbReference type="Proteomes" id="UP000621454">
    <property type="component" value="Unassembled WGS sequence"/>
</dbReference>
<name>A0A916T5A6_9ACTN</name>
<feature type="domain" description="Coenzyme Q-binding protein COQ10 START" evidence="1">
    <location>
        <begin position="7"/>
        <end position="62"/>
    </location>
</feature>
<reference evidence="2" key="2">
    <citation type="submission" date="2020-09" db="EMBL/GenBank/DDBJ databases">
        <authorList>
            <person name="Sun Q."/>
            <person name="Zhou Y."/>
        </authorList>
    </citation>
    <scope>NUCLEOTIDE SEQUENCE</scope>
    <source>
        <strain evidence="2">CGMCC 1.12827</strain>
    </source>
</reference>
<evidence type="ECO:0000313" key="2">
    <source>
        <dbReference type="EMBL" id="GGB31120.1"/>
    </source>
</evidence>
<reference evidence="2" key="1">
    <citation type="journal article" date="2014" name="Int. J. Syst. Evol. Microbiol.">
        <title>Complete genome sequence of Corynebacterium casei LMG S-19264T (=DSM 44701T), isolated from a smear-ripened cheese.</title>
        <authorList>
            <consortium name="US DOE Joint Genome Institute (JGI-PGF)"/>
            <person name="Walter F."/>
            <person name="Albersmeier A."/>
            <person name="Kalinowski J."/>
            <person name="Ruckert C."/>
        </authorList>
    </citation>
    <scope>NUCLEOTIDE SEQUENCE</scope>
    <source>
        <strain evidence="2">CGMCC 1.12827</strain>
    </source>
</reference>
<dbReference type="InterPro" id="IPR005031">
    <property type="entry name" value="COQ10_START"/>
</dbReference>
<dbReference type="Pfam" id="PF03364">
    <property type="entry name" value="Polyketide_cyc"/>
    <property type="match status" value="1"/>
</dbReference>
<gene>
    <name evidence="2" type="ORF">GCM10011489_19150</name>
</gene>